<keyword evidence="3 5" id="KW-0378">Hydrolase</keyword>
<dbReference type="Pfam" id="PF04231">
    <property type="entry name" value="Endonuclease_1"/>
    <property type="match status" value="1"/>
</dbReference>
<dbReference type="AlphaFoldDB" id="D3HTX4"/>
<feature type="chain" id="PRO_5003045414" evidence="4">
    <location>
        <begin position="18"/>
        <end position="239"/>
    </location>
</feature>
<dbReference type="Proteomes" id="UP000001060">
    <property type="component" value="Plasmid pLLO"/>
</dbReference>
<evidence type="ECO:0000256" key="4">
    <source>
        <dbReference type="SAM" id="SignalP"/>
    </source>
</evidence>
<dbReference type="GO" id="GO:0004519">
    <property type="term" value="F:endonuclease activity"/>
    <property type="evidence" value="ECO:0007669"/>
    <property type="project" value="UniProtKB-KW"/>
</dbReference>
<dbReference type="EC" id="3.1.21.-" evidence="5"/>
<dbReference type="InterPro" id="IPR044925">
    <property type="entry name" value="His-Me_finger_sf"/>
</dbReference>
<evidence type="ECO:0000313" key="6">
    <source>
        <dbReference type="Proteomes" id="UP000001060"/>
    </source>
</evidence>
<dbReference type="EMBL" id="FN650141">
    <property type="protein sequence ID" value="CBJ13987.1"/>
    <property type="molecule type" value="Genomic_DNA"/>
</dbReference>
<evidence type="ECO:0000313" key="5">
    <source>
        <dbReference type="EMBL" id="CBJ13987.1"/>
    </source>
</evidence>
<dbReference type="RefSeq" id="WP_013347343.1">
    <property type="nucleotide sequence ID" value="NC_014544.1"/>
</dbReference>
<comment type="similarity">
    <text evidence="1">Belongs to the EndA/NucM nuclease family.</text>
</comment>
<keyword evidence="5" id="KW-0614">Plasmid</keyword>
<feature type="signal peptide" evidence="4">
    <location>
        <begin position="1"/>
        <end position="17"/>
    </location>
</feature>
<name>D3HTX4_LEGLN</name>
<geneLocation type="plasmid" evidence="5 6">
    <name>pLLO</name>
</geneLocation>
<organism evidence="5 6">
    <name type="scientific">Legionella longbeachae serogroup 1 (strain NSW150)</name>
    <dbReference type="NCBI Taxonomy" id="661367"/>
    <lineage>
        <taxon>Bacteria</taxon>
        <taxon>Pseudomonadati</taxon>
        <taxon>Pseudomonadota</taxon>
        <taxon>Gammaproteobacteria</taxon>
        <taxon>Legionellales</taxon>
        <taxon>Legionellaceae</taxon>
        <taxon>Legionella</taxon>
    </lineage>
</organism>
<keyword evidence="4" id="KW-0732">Signal</keyword>
<keyword evidence="6" id="KW-1185">Reference proteome</keyword>
<evidence type="ECO:0000256" key="1">
    <source>
        <dbReference type="ARBA" id="ARBA00006429"/>
    </source>
</evidence>
<dbReference type="PANTHER" id="PTHR33607">
    <property type="entry name" value="ENDONUCLEASE-1"/>
    <property type="match status" value="1"/>
</dbReference>
<proteinExistence type="inferred from homology"/>
<gene>
    <name evidence="5" type="ordered locus">LLO_p0068</name>
</gene>
<evidence type="ECO:0000256" key="3">
    <source>
        <dbReference type="ARBA" id="ARBA00022801"/>
    </source>
</evidence>
<dbReference type="KEGG" id="llo:LLO_p0068"/>
<dbReference type="InterPro" id="IPR007346">
    <property type="entry name" value="Endonuclease-I"/>
</dbReference>
<dbReference type="GeneID" id="40927697"/>
<dbReference type="PANTHER" id="PTHR33607:SF2">
    <property type="entry name" value="ENDONUCLEASE-1"/>
    <property type="match status" value="1"/>
</dbReference>
<keyword evidence="5" id="KW-0255">Endonuclease</keyword>
<dbReference type="GO" id="GO:0016787">
    <property type="term" value="F:hydrolase activity"/>
    <property type="evidence" value="ECO:0007669"/>
    <property type="project" value="UniProtKB-KW"/>
</dbReference>
<accession>D3HTX4</accession>
<dbReference type="SUPFAM" id="SSF54060">
    <property type="entry name" value="His-Me finger endonucleases"/>
    <property type="match status" value="1"/>
</dbReference>
<reference evidence="5 6" key="1">
    <citation type="journal article" date="2010" name="PLoS Genet.">
        <title>Analysis of the Legionella longbeachae genome and transcriptome uncovers unique strategies to cause Legionnaires' disease.</title>
        <authorList>
            <person name="Cazalet C."/>
            <person name="Gomez-Valero L."/>
            <person name="Rusniok C."/>
            <person name="Lomma M."/>
            <person name="Dervins-Ravault D."/>
            <person name="Newton H."/>
            <person name="Sansom F."/>
            <person name="Jarraud S."/>
            <person name="Zidane N."/>
            <person name="Ma L."/>
            <person name="Bouchier C."/>
            <person name="Etienne J."/>
            <person name="Hartland E."/>
            <person name="Buchrieser C."/>
        </authorList>
    </citation>
    <scope>NUCLEOTIDE SEQUENCE [LARGE SCALE GENOMIC DNA]</scope>
    <source>
        <strain evidence="5 6">NSW150</strain>
        <plasmid evidence="5">pLLO</plasmid>
    </source>
</reference>
<dbReference type="OrthoDB" id="9800417at2"/>
<dbReference type="eggNOG" id="COG2356">
    <property type="taxonomic scope" value="Bacteria"/>
</dbReference>
<protein>
    <submittedName>
        <fullName evidence="5">Putative endonuclease-1</fullName>
        <ecNumber evidence="5">3.1.21.-</ecNumber>
    </submittedName>
</protein>
<sequence>MVRFALILCLISSFSYAESPGSFTQSKKIAAQLFQKHPQTIYCQCSYEDKEVNLASCGMHAANSIKRAHRIEWEHIMAAEHFGQQFACWREPLCEDKNGKSFKGRRCCEKKDERFRHVEAELYNLWPEAGVVNQARSNYRFGVLPEQPSYLGCGMKIDKSSRRAEPPDSAKGVVARAYLFMSEHYGLSLSPSQKKLFIGWNKKFAPSAWEKQWALQVALIEGYENKYISQWQVKAHVAF</sequence>
<keyword evidence="2" id="KW-0540">Nuclease</keyword>
<evidence type="ECO:0000256" key="2">
    <source>
        <dbReference type="ARBA" id="ARBA00022722"/>
    </source>
</evidence>
<dbReference type="HOGENOM" id="CLU_070541_0_0_6"/>